<gene>
    <name evidence="2" type="ORF">ET989_07815</name>
</gene>
<dbReference type="InterPro" id="IPR035965">
    <property type="entry name" value="PAS-like_dom_sf"/>
</dbReference>
<dbReference type="EMBL" id="SDMQ01000006">
    <property type="protein sequence ID" value="TBT85060.1"/>
    <property type="molecule type" value="Genomic_DNA"/>
</dbReference>
<dbReference type="NCBIfam" id="TIGR00229">
    <property type="entry name" value="sensory_box"/>
    <property type="match status" value="1"/>
</dbReference>
<dbReference type="OrthoDB" id="3687827at2"/>
<keyword evidence="3" id="KW-1185">Reference proteome</keyword>
<dbReference type="InterPro" id="IPR013767">
    <property type="entry name" value="PAS_fold"/>
</dbReference>
<dbReference type="Proteomes" id="UP000292373">
    <property type="component" value="Unassembled WGS sequence"/>
</dbReference>
<dbReference type="SUPFAM" id="SSF55785">
    <property type="entry name" value="PYP-like sensor domain (PAS domain)"/>
    <property type="match status" value="1"/>
</dbReference>
<dbReference type="SMART" id="SM00091">
    <property type="entry name" value="PAS"/>
    <property type="match status" value="1"/>
</dbReference>
<dbReference type="Pfam" id="PF00989">
    <property type="entry name" value="PAS"/>
    <property type="match status" value="1"/>
</dbReference>
<name>A0A4Q9KDV8_9ACTN</name>
<reference evidence="2 3" key="1">
    <citation type="submission" date="2019-01" db="EMBL/GenBank/DDBJ databases">
        <title>Lactibacter flavus gen. nov., sp. nov., a novel bacterium of the family Propionibacteriaceae isolated from raw milk and dairy products.</title>
        <authorList>
            <person name="Huptas C."/>
            <person name="Wenning M."/>
            <person name="Breitenwieser F."/>
            <person name="Doll E."/>
            <person name="Von Neubeck M."/>
            <person name="Busse H.-J."/>
            <person name="Scherer S."/>
        </authorList>
    </citation>
    <scope>NUCLEOTIDE SEQUENCE [LARGE SCALE GENOMIC DNA]</scope>
    <source>
        <strain evidence="2 3">KCTC 33808</strain>
    </source>
</reference>
<dbReference type="Gene3D" id="3.30.450.20">
    <property type="entry name" value="PAS domain"/>
    <property type="match status" value="1"/>
</dbReference>
<dbReference type="RefSeq" id="WP_131167973.1">
    <property type="nucleotide sequence ID" value="NZ_SDMQ01000006.1"/>
</dbReference>
<dbReference type="InterPro" id="IPR000014">
    <property type="entry name" value="PAS"/>
</dbReference>
<protein>
    <submittedName>
        <fullName evidence="2">PAS domain S-box protein</fullName>
    </submittedName>
</protein>
<proteinExistence type="predicted"/>
<accession>A0A4Q9KDV8</accession>
<dbReference type="GO" id="GO:0006355">
    <property type="term" value="P:regulation of DNA-templated transcription"/>
    <property type="evidence" value="ECO:0007669"/>
    <property type="project" value="InterPro"/>
</dbReference>
<feature type="domain" description="PAS" evidence="1">
    <location>
        <begin position="16"/>
        <end position="77"/>
    </location>
</feature>
<organism evidence="2 3">
    <name type="scientific">Propioniciclava sinopodophylli</name>
    <dbReference type="NCBI Taxonomy" id="1837344"/>
    <lineage>
        <taxon>Bacteria</taxon>
        <taxon>Bacillati</taxon>
        <taxon>Actinomycetota</taxon>
        <taxon>Actinomycetes</taxon>
        <taxon>Propionibacteriales</taxon>
        <taxon>Propionibacteriaceae</taxon>
        <taxon>Propioniciclava</taxon>
    </lineage>
</organism>
<evidence type="ECO:0000313" key="2">
    <source>
        <dbReference type="EMBL" id="TBT85060.1"/>
    </source>
</evidence>
<dbReference type="PROSITE" id="PS50112">
    <property type="entry name" value="PAS"/>
    <property type="match status" value="1"/>
</dbReference>
<dbReference type="AlphaFoldDB" id="A0A4Q9KDV8"/>
<evidence type="ECO:0000259" key="1">
    <source>
        <dbReference type="PROSITE" id="PS50112"/>
    </source>
</evidence>
<evidence type="ECO:0000313" key="3">
    <source>
        <dbReference type="Proteomes" id="UP000292373"/>
    </source>
</evidence>
<dbReference type="CDD" id="cd00130">
    <property type="entry name" value="PAS"/>
    <property type="match status" value="1"/>
</dbReference>
<sequence length="125" mass="13665">MTDDFDATAFRAAAWDYANDALIAIDTDGIIRAWNLFAEKLFGWSAEDVIGQDVKIMTPERLRAAHDRGFFAAMESGHLASDGRARRTKSCENIYVTMTFAVISDASGAAIGAAAVAREWERDAD</sequence>
<comment type="caution">
    <text evidence="2">The sequence shown here is derived from an EMBL/GenBank/DDBJ whole genome shotgun (WGS) entry which is preliminary data.</text>
</comment>